<feature type="transmembrane region" description="Helical" evidence="1">
    <location>
        <begin position="664"/>
        <end position="686"/>
    </location>
</feature>
<feature type="transmembrane region" description="Helical" evidence="1">
    <location>
        <begin position="200"/>
        <end position="220"/>
    </location>
</feature>
<keyword evidence="1" id="KW-0812">Transmembrane</keyword>
<feature type="transmembrane region" description="Helical" evidence="1">
    <location>
        <begin position="38"/>
        <end position="60"/>
    </location>
</feature>
<evidence type="ECO:0000313" key="2">
    <source>
        <dbReference type="EMBL" id="MEM5948328.1"/>
    </source>
</evidence>
<dbReference type="InterPro" id="IPR036259">
    <property type="entry name" value="MFS_trans_sf"/>
</dbReference>
<feature type="transmembrane region" description="Helical" evidence="1">
    <location>
        <begin position="728"/>
        <end position="747"/>
    </location>
</feature>
<feature type="transmembrane region" description="Helical" evidence="1">
    <location>
        <begin position="626"/>
        <end position="652"/>
    </location>
</feature>
<name>A0ABU9UCD6_9SPIR</name>
<reference evidence="2 3" key="1">
    <citation type="submission" date="2024-03" db="EMBL/GenBank/DDBJ databases">
        <title>Ignisphaera cupida sp. nov., a hyperthermophilic hydrolytic archaeon from a hot spring of Kamchatka, and proposal of Ignisphaeraceae fam. nov.</title>
        <authorList>
            <person name="Podosokorskaya O.A."/>
            <person name="Elcheninov A.G."/>
            <person name="Maltseva A.I."/>
            <person name="Zayulina K.S."/>
            <person name="Novikov A."/>
            <person name="Merkel A.Y."/>
        </authorList>
    </citation>
    <scope>NUCLEOTIDE SEQUENCE [LARGE SCALE GENOMIC DNA]</scope>
    <source>
        <strain evidence="2 3">38H-sp</strain>
    </source>
</reference>
<feature type="transmembrane region" description="Helical" evidence="1">
    <location>
        <begin position="795"/>
        <end position="817"/>
    </location>
</feature>
<dbReference type="RefSeq" id="WP_420069779.1">
    <property type="nucleotide sequence ID" value="NZ_JBCHKQ010000003.1"/>
</dbReference>
<gene>
    <name evidence="2" type="ORF">WKV44_07205</name>
</gene>
<feature type="transmembrane region" description="Helical" evidence="1">
    <location>
        <begin position="759"/>
        <end position="783"/>
    </location>
</feature>
<dbReference type="Proteomes" id="UP001466331">
    <property type="component" value="Unassembled WGS sequence"/>
</dbReference>
<sequence>MDKKKATNKLIALFLLSVVEIAYELYVMRIFSVGNWTNFGSMVISTALLGMGIAGIILTLSIDWIKQRAEQILSWSAIITPIALVFCTILAQLIPFNPVFLGADSRQVWFIAGYYILYGVPFFIVAVFIGVLFIVMSDRIKALYFSNMVGSGIGGIFIILFMFVLPVKFLLLPILFLAILASFLVTAEQDSDSGKKGFRVHYLIGMAISTALALTALFMWSDIRVSDYKAISYVRKYPDSKLVHYSFGPEGEYHVYASRYFHFAPGLSDNVALKLEKMPSQPFWGMYNDGNGPIGVMGMLEEDEKEYLDYLPMAAPYMILEKPSVLLINLSGGTNTQVALHNKAKKIDIVEPSESMIHILRDDPNIKQFTGDVLSNRIINLTKGNPRAFAIAHRGEYNLIEISLVDSIGLSDAGGYPIHEDYTYTVEAFKDYLGALNDKGIISITLWDRLNPPRNVLRVLNSIITALREEGYEEPGKHLFSYGLFRSTTSILIKKTPFTEGELYDLSKFCDSRSFELIYTPVKKLDAIPLDKIIQKYNAHFENKKNKQVEIASQKTETKQEESYTNLDAYRSAIPVMLAGKAKTIEENYIFDIRPPRDERPYYAGYLKLGRLGDYLDQLPDVAEEWGYLLFLAVFLQSLIFGIIIIALPVAVKWKTLFKNRKGTIPVILYYASLGAGYMLVEIFLIQRLGVFLANTTYATSIVITAMLISSALGNLASMGLSKYRRYIVPASAILIAAALIFYIFGLNSLLYPHRSDSMLIRVLISLAVIIPPAFFMGVPYPNGLDSLQKNRPNLLPWAWGMNGGFSVTGATLARIISVASGFKLLLATSIVLYLIAGITYSVNENSGEIPQDKENSQQQDDTVLA</sequence>
<feature type="transmembrane region" description="Helical" evidence="1">
    <location>
        <begin position="142"/>
        <end position="164"/>
    </location>
</feature>
<proteinExistence type="predicted"/>
<evidence type="ECO:0008006" key="4">
    <source>
        <dbReference type="Google" id="ProtNLM"/>
    </source>
</evidence>
<dbReference type="SUPFAM" id="SSF103473">
    <property type="entry name" value="MFS general substrate transporter"/>
    <property type="match status" value="1"/>
</dbReference>
<dbReference type="Gene3D" id="3.40.50.150">
    <property type="entry name" value="Vaccinia Virus protein VP39"/>
    <property type="match status" value="1"/>
</dbReference>
<dbReference type="EMBL" id="JBCHKQ010000003">
    <property type="protein sequence ID" value="MEM5948328.1"/>
    <property type="molecule type" value="Genomic_DNA"/>
</dbReference>
<keyword evidence="3" id="KW-1185">Reference proteome</keyword>
<feature type="transmembrane region" description="Helical" evidence="1">
    <location>
        <begin position="72"/>
        <end position="94"/>
    </location>
</feature>
<keyword evidence="1" id="KW-0472">Membrane</keyword>
<accession>A0ABU9UCD6</accession>
<dbReference type="SUPFAM" id="SSF53335">
    <property type="entry name" value="S-adenosyl-L-methionine-dependent methyltransferases"/>
    <property type="match status" value="1"/>
</dbReference>
<organism evidence="2 3">
    <name type="scientific">Rarispira pelagica</name>
    <dbReference type="NCBI Taxonomy" id="3141764"/>
    <lineage>
        <taxon>Bacteria</taxon>
        <taxon>Pseudomonadati</taxon>
        <taxon>Spirochaetota</taxon>
        <taxon>Spirochaetia</taxon>
        <taxon>Winmispirales</taxon>
        <taxon>Winmispiraceae</taxon>
        <taxon>Rarispira</taxon>
    </lineage>
</organism>
<feature type="transmembrane region" description="Helical" evidence="1">
    <location>
        <begin position="114"/>
        <end position="135"/>
    </location>
</feature>
<dbReference type="InterPro" id="IPR029063">
    <property type="entry name" value="SAM-dependent_MTases_sf"/>
</dbReference>
<protein>
    <recommendedName>
        <fullName evidence="4">Spermidine synthase</fullName>
    </recommendedName>
</protein>
<keyword evidence="1" id="KW-1133">Transmembrane helix</keyword>
<feature type="transmembrane region" description="Helical" evidence="1">
    <location>
        <begin position="823"/>
        <end position="844"/>
    </location>
</feature>
<evidence type="ECO:0000256" key="1">
    <source>
        <dbReference type="SAM" id="Phobius"/>
    </source>
</evidence>
<comment type="caution">
    <text evidence="2">The sequence shown here is derived from an EMBL/GenBank/DDBJ whole genome shotgun (WGS) entry which is preliminary data.</text>
</comment>
<feature type="transmembrane region" description="Helical" evidence="1">
    <location>
        <begin position="170"/>
        <end position="188"/>
    </location>
</feature>
<feature type="transmembrane region" description="Helical" evidence="1">
    <location>
        <begin position="698"/>
        <end position="716"/>
    </location>
</feature>
<evidence type="ECO:0000313" key="3">
    <source>
        <dbReference type="Proteomes" id="UP001466331"/>
    </source>
</evidence>